<dbReference type="AlphaFoldDB" id="A0A0D2LJV9"/>
<evidence type="ECO:0000256" key="1">
    <source>
        <dbReference type="ARBA" id="ARBA00004323"/>
    </source>
</evidence>
<dbReference type="InterPro" id="IPR040911">
    <property type="entry name" value="Exostosin_GT47"/>
</dbReference>
<proteinExistence type="inferred from homology"/>
<keyword evidence="7" id="KW-1185">Reference proteome</keyword>
<dbReference type="OrthoDB" id="1924787at2759"/>
<evidence type="ECO:0000313" key="7">
    <source>
        <dbReference type="Proteomes" id="UP000054498"/>
    </source>
</evidence>
<keyword evidence="3" id="KW-0333">Golgi apparatus</keyword>
<sequence length="156" mass="17748">MTHELLTWVKTAHPYWNRTGGADHIWLFAHDEGACWAPSEVYENSIILTHWGRLDKHHVSGTSYYPDNYTLEVTDDPFQPQGFTRLIGGHPCYTPGKDLVIPLFRGPERYKSSPYLGAPQPKRDILLFHRGRMGTSDFPSYSRGVRQEVGPRPAPG</sequence>
<keyword evidence="6" id="KW-0808">Transferase</keyword>
<comment type="subcellular location">
    <subcellularLocation>
        <location evidence="1">Golgi apparatus membrane</location>
        <topology evidence="1">Single-pass type II membrane protein</topology>
    </subcellularLocation>
</comment>
<reference evidence="6 7" key="1">
    <citation type="journal article" date="2013" name="BMC Genomics">
        <title>Reconstruction of the lipid metabolism for the microalga Monoraphidium neglectum from its genome sequence reveals characteristics suitable for biofuel production.</title>
        <authorList>
            <person name="Bogen C."/>
            <person name="Al-Dilaimi A."/>
            <person name="Albersmeier A."/>
            <person name="Wichmann J."/>
            <person name="Grundmann M."/>
            <person name="Rupp O."/>
            <person name="Lauersen K.J."/>
            <person name="Blifernez-Klassen O."/>
            <person name="Kalinowski J."/>
            <person name="Goesmann A."/>
            <person name="Mussgnug J.H."/>
            <person name="Kruse O."/>
        </authorList>
    </citation>
    <scope>NUCLEOTIDE SEQUENCE [LARGE SCALE GENOMIC DNA]</scope>
    <source>
        <strain evidence="6 7">SAG 48.87</strain>
    </source>
</reference>
<evidence type="ECO:0000313" key="6">
    <source>
        <dbReference type="EMBL" id="KIY92264.1"/>
    </source>
</evidence>
<gene>
    <name evidence="6" type="ORF">MNEG_15699</name>
</gene>
<organism evidence="6 7">
    <name type="scientific">Monoraphidium neglectum</name>
    <dbReference type="NCBI Taxonomy" id="145388"/>
    <lineage>
        <taxon>Eukaryota</taxon>
        <taxon>Viridiplantae</taxon>
        <taxon>Chlorophyta</taxon>
        <taxon>core chlorophytes</taxon>
        <taxon>Chlorophyceae</taxon>
        <taxon>CS clade</taxon>
        <taxon>Sphaeropleales</taxon>
        <taxon>Selenastraceae</taxon>
        <taxon>Monoraphidium</taxon>
    </lineage>
</organism>
<dbReference type="GO" id="GO:0000139">
    <property type="term" value="C:Golgi membrane"/>
    <property type="evidence" value="ECO:0007669"/>
    <property type="project" value="UniProtKB-SubCell"/>
</dbReference>
<dbReference type="InterPro" id="IPR004263">
    <property type="entry name" value="Exostosin"/>
</dbReference>
<evidence type="ECO:0000259" key="5">
    <source>
        <dbReference type="Pfam" id="PF03016"/>
    </source>
</evidence>
<dbReference type="Pfam" id="PF03016">
    <property type="entry name" value="Exostosin_GT47"/>
    <property type="match status" value="1"/>
</dbReference>
<feature type="domain" description="Exostosin GT47" evidence="5">
    <location>
        <begin position="3"/>
        <end position="147"/>
    </location>
</feature>
<evidence type="ECO:0000256" key="4">
    <source>
        <dbReference type="SAM" id="MobiDB-lite"/>
    </source>
</evidence>
<dbReference type="GeneID" id="25733386"/>
<dbReference type="EMBL" id="KK105792">
    <property type="protein sequence ID" value="KIY92264.1"/>
    <property type="molecule type" value="Genomic_DNA"/>
</dbReference>
<evidence type="ECO:0000256" key="2">
    <source>
        <dbReference type="ARBA" id="ARBA00010271"/>
    </source>
</evidence>
<dbReference type="PANTHER" id="PTHR11062:SF268">
    <property type="entry name" value="FAMILY PROTEIN, PUTATIVE, EXPRESSED-RELATED"/>
    <property type="match status" value="1"/>
</dbReference>
<evidence type="ECO:0000256" key="3">
    <source>
        <dbReference type="ARBA" id="ARBA00023034"/>
    </source>
</evidence>
<protein>
    <submittedName>
        <fullName evidence="6">Exostosin-like glycosyltransferase</fullName>
    </submittedName>
</protein>
<dbReference type="GO" id="GO:0016757">
    <property type="term" value="F:glycosyltransferase activity"/>
    <property type="evidence" value="ECO:0007669"/>
    <property type="project" value="InterPro"/>
</dbReference>
<dbReference type="RefSeq" id="XP_013891284.1">
    <property type="nucleotide sequence ID" value="XM_014035830.1"/>
</dbReference>
<feature type="region of interest" description="Disordered" evidence="4">
    <location>
        <begin position="137"/>
        <end position="156"/>
    </location>
</feature>
<dbReference type="Proteomes" id="UP000054498">
    <property type="component" value="Unassembled WGS sequence"/>
</dbReference>
<accession>A0A0D2LJV9</accession>
<dbReference type="KEGG" id="mng:MNEG_15699"/>
<name>A0A0D2LJV9_9CHLO</name>
<dbReference type="PANTHER" id="PTHR11062">
    <property type="entry name" value="EXOSTOSIN HEPARAN SULFATE GLYCOSYLTRANSFERASE -RELATED"/>
    <property type="match status" value="1"/>
</dbReference>
<dbReference type="STRING" id="145388.A0A0D2LJV9"/>
<comment type="similarity">
    <text evidence="2">Belongs to the glycosyltransferase 47 family.</text>
</comment>